<name>A0ABX0V8N5_9HYPH</name>
<protein>
    <recommendedName>
        <fullName evidence="3">Transposase</fullName>
    </recommendedName>
</protein>
<keyword evidence="2" id="KW-1185">Reference proteome</keyword>
<sequence length="88" mass="9704">MSSAARDTDLAPWESINVPAHIGLAPLVAADIPARGAIERRVRSMMGFKSINSARAVPDGIEMVYMMRKQQAKYACNRRLPLAEQFTS</sequence>
<evidence type="ECO:0000313" key="1">
    <source>
        <dbReference type="EMBL" id="NIX75933.1"/>
    </source>
</evidence>
<proteinExistence type="predicted"/>
<evidence type="ECO:0000313" key="2">
    <source>
        <dbReference type="Proteomes" id="UP000707352"/>
    </source>
</evidence>
<gene>
    <name evidence="1" type="ORF">HB375_04795</name>
</gene>
<organism evidence="1 2">
    <name type="scientific">Microvirga terricola</name>
    <dbReference type="NCBI Taxonomy" id="2719797"/>
    <lineage>
        <taxon>Bacteria</taxon>
        <taxon>Pseudomonadati</taxon>
        <taxon>Pseudomonadota</taxon>
        <taxon>Alphaproteobacteria</taxon>
        <taxon>Hyphomicrobiales</taxon>
        <taxon>Methylobacteriaceae</taxon>
        <taxon>Microvirga</taxon>
    </lineage>
</organism>
<comment type="caution">
    <text evidence="1">The sequence shown here is derived from an EMBL/GenBank/DDBJ whole genome shotgun (WGS) entry which is preliminary data.</text>
</comment>
<dbReference type="EMBL" id="JAATJS010000002">
    <property type="protein sequence ID" value="NIX75933.1"/>
    <property type="molecule type" value="Genomic_DNA"/>
</dbReference>
<dbReference type="Proteomes" id="UP000707352">
    <property type="component" value="Unassembled WGS sequence"/>
</dbReference>
<reference evidence="1 2" key="1">
    <citation type="submission" date="2020-03" db="EMBL/GenBank/DDBJ databases">
        <title>The genome sequence of Microvirga sp. c23x22.</title>
        <authorList>
            <person name="Zhang X."/>
        </authorList>
    </citation>
    <scope>NUCLEOTIDE SEQUENCE [LARGE SCALE GENOMIC DNA]</scope>
    <source>
        <strain evidence="2">c23x22</strain>
    </source>
</reference>
<evidence type="ECO:0008006" key="3">
    <source>
        <dbReference type="Google" id="ProtNLM"/>
    </source>
</evidence>
<accession>A0ABX0V8N5</accession>